<dbReference type="RefSeq" id="WP_262600101.1">
    <property type="nucleotide sequence ID" value="NZ_CP103300.1"/>
</dbReference>
<protein>
    <submittedName>
        <fullName evidence="1">Uncharacterized protein</fullName>
    </submittedName>
</protein>
<reference evidence="1" key="1">
    <citation type="submission" date="2022-10" db="EMBL/GenBank/DDBJ databases">
        <title>Completed Genome Sequence of two octocoral isolated bacterium, Endozoicomonas euniceicola EF212T and Endozoicomonas gorgoniicola PS125T.</title>
        <authorList>
            <person name="Chiou Y.-J."/>
            <person name="Chen Y.-H."/>
        </authorList>
    </citation>
    <scope>NUCLEOTIDE SEQUENCE</scope>
    <source>
        <strain evidence="1">EF212</strain>
    </source>
</reference>
<evidence type="ECO:0000313" key="1">
    <source>
        <dbReference type="EMBL" id="UYM17497.1"/>
    </source>
</evidence>
<dbReference type="EMBL" id="CP103300">
    <property type="protein sequence ID" value="UYM17497.1"/>
    <property type="molecule type" value="Genomic_DNA"/>
</dbReference>
<name>A0ABY6GXJ9_9GAMM</name>
<gene>
    <name evidence="1" type="ORF">NX720_06155</name>
</gene>
<evidence type="ECO:0000313" key="2">
    <source>
        <dbReference type="Proteomes" id="UP001163255"/>
    </source>
</evidence>
<dbReference type="Proteomes" id="UP001163255">
    <property type="component" value="Chromosome"/>
</dbReference>
<accession>A0ABY6GXJ9</accession>
<sequence>MTADSVIEELSRLATQLVDLKPRLADQGVPESIVNLPAIGFGFLNDKLKKWDLI</sequence>
<proteinExistence type="predicted"/>
<organism evidence="1 2">
    <name type="scientific">Endozoicomonas euniceicola</name>
    <dbReference type="NCBI Taxonomy" id="1234143"/>
    <lineage>
        <taxon>Bacteria</taxon>
        <taxon>Pseudomonadati</taxon>
        <taxon>Pseudomonadota</taxon>
        <taxon>Gammaproteobacteria</taxon>
        <taxon>Oceanospirillales</taxon>
        <taxon>Endozoicomonadaceae</taxon>
        <taxon>Endozoicomonas</taxon>
    </lineage>
</organism>
<keyword evidence="2" id="KW-1185">Reference proteome</keyword>